<dbReference type="EMBL" id="JACRSU010000001">
    <property type="protein sequence ID" value="MBC8540064.1"/>
    <property type="molecule type" value="Genomic_DNA"/>
</dbReference>
<sequence length="96" mass="11284">MTARQLEQIAALRERNYPYSFIGRELTLSPNTVKSICRRKGFRASGSRKTKWEKTTAVLCKNCRKPLPVDMRSDAVFCCESCRTEWRRNNRKIIQK</sequence>
<name>A0A926HXH1_9FIRM</name>
<dbReference type="AlphaFoldDB" id="A0A926HXH1"/>
<reference evidence="1" key="1">
    <citation type="submission" date="2020-08" db="EMBL/GenBank/DDBJ databases">
        <title>Genome public.</title>
        <authorList>
            <person name="Liu C."/>
            <person name="Sun Q."/>
        </authorList>
    </citation>
    <scope>NUCLEOTIDE SEQUENCE</scope>
    <source>
        <strain evidence="1">H8</strain>
    </source>
</reference>
<comment type="caution">
    <text evidence="1">The sequence shown here is derived from an EMBL/GenBank/DDBJ whole genome shotgun (WGS) entry which is preliminary data.</text>
</comment>
<evidence type="ECO:0000313" key="2">
    <source>
        <dbReference type="Proteomes" id="UP000611762"/>
    </source>
</evidence>
<proteinExistence type="predicted"/>
<gene>
    <name evidence="1" type="ORF">H8698_03620</name>
</gene>
<accession>A0A926HXH1</accession>
<keyword evidence="2" id="KW-1185">Reference proteome</keyword>
<dbReference type="RefSeq" id="WP_249311197.1">
    <property type="nucleotide sequence ID" value="NZ_JACRSU010000001.1"/>
</dbReference>
<dbReference type="Proteomes" id="UP000611762">
    <property type="component" value="Unassembled WGS sequence"/>
</dbReference>
<protein>
    <submittedName>
        <fullName evidence="1">Uncharacterized protein</fullName>
    </submittedName>
</protein>
<evidence type="ECO:0000313" key="1">
    <source>
        <dbReference type="EMBL" id="MBC8540064.1"/>
    </source>
</evidence>
<organism evidence="1 2">
    <name type="scientific">Congzhengia minquanensis</name>
    <dbReference type="NCBI Taxonomy" id="2763657"/>
    <lineage>
        <taxon>Bacteria</taxon>
        <taxon>Bacillati</taxon>
        <taxon>Bacillota</taxon>
        <taxon>Clostridia</taxon>
        <taxon>Eubacteriales</taxon>
        <taxon>Oscillospiraceae</taxon>
        <taxon>Congzhengia</taxon>
    </lineage>
</organism>